<dbReference type="Proteomes" id="UP000657918">
    <property type="component" value="Chromosome 16"/>
</dbReference>
<protein>
    <submittedName>
        <fullName evidence="1">Uncharacterized protein</fullName>
    </submittedName>
</protein>
<evidence type="ECO:0000313" key="1">
    <source>
        <dbReference type="EMBL" id="KAF9664356.1"/>
    </source>
</evidence>
<keyword evidence="2" id="KW-1185">Reference proteome</keyword>
<proteinExistence type="predicted"/>
<evidence type="ECO:0000313" key="2">
    <source>
        <dbReference type="Proteomes" id="UP000657918"/>
    </source>
</evidence>
<dbReference type="AlphaFoldDB" id="A0A835MKK5"/>
<accession>A0A835MKK5</accession>
<gene>
    <name evidence="1" type="ORF">SADUNF_Sadunf16G0010000</name>
</gene>
<dbReference type="EMBL" id="JADGMS010000016">
    <property type="protein sequence ID" value="KAF9664356.1"/>
    <property type="molecule type" value="Genomic_DNA"/>
</dbReference>
<reference evidence="1 2" key="1">
    <citation type="submission" date="2020-10" db="EMBL/GenBank/DDBJ databases">
        <title>Plant Genome Project.</title>
        <authorList>
            <person name="Zhang R.-G."/>
        </authorList>
    </citation>
    <scope>NUCLEOTIDE SEQUENCE [LARGE SCALE GENOMIC DNA]</scope>
    <source>
        <strain evidence="1">FAFU-HL-1</strain>
        <tissue evidence="1">Leaf</tissue>
    </source>
</reference>
<comment type="caution">
    <text evidence="1">The sequence shown here is derived from an EMBL/GenBank/DDBJ whole genome shotgun (WGS) entry which is preliminary data.</text>
</comment>
<sequence>MGDAVSWTLKDAIIDFKYRGKRLCSYLDRVSNEPCAFVDGIRVSAHQVEGYMAQERGRRREELRHVHCIQGCTTN</sequence>
<organism evidence="1 2">
    <name type="scientific">Salix dunnii</name>
    <dbReference type="NCBI Taxonomy" id="1413687"/>
    <lineage>
        <taxon>Eukaryota</taxon>
        <taxon>Viridiplantae</taxon>
        <taxon>Streptophyta</taxon>
        <taxon>Embryophyta</taxon>
        <taxon>Tracheophyta</taxon>
        <taxon>Spermatophyta</taxon>
        <taxon>Magnoliopsida</taxon>
        <taxon>eudicotyledons</taxon>
        <taxon>Gunneridae</taxon>
        <taxon>Pentapetalae</taxon>
        <taxon>rosids</taxon>
        <taxon>fabids</taxon>
        <taxon>Malpighiales</taxon>
        <taxon>Salicaceae</taxon>
        <taxon>Saliceae</taxon>
        <taxon>Salix</taxon>
    </lineage>
</organism>
<name>A0A835MKK5_9ROSI</name>